<reference evidence="2" key="2">
    <citation type="submission" date="2025-09" db="UniProtKB">
        <authorList>
            <consortium name="Ensembl"/>
        </authorList>
    </citation>
    <scope>IDENTIFICATION</scope>
</reference>
<organism evidence="2 3">
    <name type="scientific">Mus spicilegus</name>
    <name type="common">Mound-building mouse</name>
    <dbReference type="NCBI Taxonomy" id="10103"/>
    <lineage>
        <taxon>Eukaryota</taxon>
        <taxon>Metazoa</taxon>
        <taxon>Chordata</taxon>
        <taxon>Craniata</taxon>
        <taxon>Vertebrata</taxon>
        <taxon>Euteleostomi</taxon>
        <taxon>Mammalia</taxon>
        <taxon>Eutheria</taxon>
        <taxon>Euarchontoglires</taxon>
        <taxon>Glires</taxon>
        <taxon>Rodentia</taxon>
        <taxon>Myomorpha</taxon>
        <taxon>Muroidea</taxon>
        <taxon>Muridae</taxon>
        <taxon>Murinae</taxon>
        <taxon>Mus</taxon>
        <taxon>Mus</taxon>
    </lineage>
</organism>
<proteinExistence type="predicted"/>
<evidence type="ECO:0000256" key="1">
    <source>
        <dbReference type="SAM" id="MobiDB-lite"/>
    </source>
</evidence>
<dbReference type="Proteomes" id="UP000694415">
    <property type="component" value="Unplaced"/>
</dbReference>
<evidence type="ECO:0000313" key="3">
    <source>
        <dbReference type="Proteomes" id="UP000694415"/>
    </source>
</evidence>
<sequence length="133" mass="15256">MTEAAGMETTPHLSCMDRNSGFTCEQYWELRKHFKADPNPKEETLETLADASKLAKGCICFFKRRREIRLKRLSKAHKNWKMSGRQCPSRETTRQNPKETSQNAPVLPEVLEALKSLTLSSGYQSRDGMSQDF</sequence>
<reference evidence="2" key="1">
    <citation type="submission" date="2025-08" db="UniProtKB">
        <authorList>
            <consortium name="Ensembl"/>
        </authorList>
    </citation>
    <scope>IDENTIFICATION</scope>
</reference>
<accession>A0A8C6HGK0</accession>
<feature type="region of interest" description="Disordered" evidence="1">
    <location>
        <begin position="80"/>
        <end position="107"/>
    </location>
</feature>
<evidence type="ECO:0000313" key="2">
    <source>
        <dbReference type="Ensembl" id="ENSMSIP00000021632.1"/>
    </source>
</evidence>
<protein>
    <submittedName>
        <fullName evidence="2">Predicted gene, 21915</fullName>
    </submittedName>
</protein>
<dbReference type="GeneTree" id="ENSGT01140000282952"/>
<dbReference type="AlphaFoldDB" id="A0A8C6HGK0"/>
<name>A0A8C6HGK0_MUSSI</name>
<dbReference type="InterPro" id="IPR009057">
    <property type="entry name" value="Homeodomain-like_sf"/>
</dbReference>
<dbReference type="SUPFAM" id="SSF46689">
    <property type="entry name" value="Homeodomain-like"/>
    <property type="match status" value="1"/>
</dbReference>
<keyword evidence="3" id="KW-1185">Reference proteome</keyword>
<dbReference type="Ensembl" id="ENSMSIT00000027268.1">
    <property type="protein sequence ID" value="ENSMSIP00000021632.1"/>
    <property type="gene ID" value="ENSMSIG00000018372.1"/>
</dbReference>